<dbReference type="Pfam" id="PF12802">
    <property type="entry name" value="MarR_2"/>
    <property type="match status" value="1"/>
</dbReference>
<organism evidence="3 4">
    <name type="scientific">Pseudonocardia adelaidensis</name>
    <dbReference type="NCBI Taxonomy" id="648754"/>
    <lineage>
        <taxon>Bacteria</taxon>
        <taxon>Bacillati</taxon>
        <taxon>Actinomycetota</taxon>
        <taxon>Actinomycetes</taxon>
        <taxon>Pseudonocardiales</taxon>
        <taxon>Pseudonocardiaceae</taxon>
        <taxon>Pseudonocardia</taxon>
    </lineage>
</organism>
<sequence>MDTRSDDEIRADLSYLFDKASQALSARMGTVLGELGMTVRDYCVLSKAGAHELTQGELAELALLDKTTMVVTCDNLEKVGLAQRTPSPTDRRARIVRTTEAGDEAVAKARAVIDDLYAEVLGVLPAAQRAALLDALMTLVTHGGPLSAVEPSPHAPRRKRGA</sequence>
<dbReference type="PROSITE" id="PS50995">
    <property type="entry name" value="HTH_MARR_2"/>
    <property type="match status" value="1"/>
</dbReference>
<dbReference type="RefSeq" id="WP_345604803.1">
    <property type="nucleotide sequence ID" value="NZ_BAABJO010000007.1"/>
</dbReference>
<comment type="caution">
    <text evidence="3">The sequence shown here is derived from an EMBL/GenBank/DDBJ whole genome shotgun (WGS) entry which is preliminary data.</text>
</comment>
<dbReference type="PANTHER" id="PTHR33164:SF43">
    <property type="entry name" value="HTH-TYPE TRANSCRIPTIONAL REPRESSOR YETL"/>
    <property type="match status" value="1"/>
</dbReference>
<protein>
    <submittedName>
        <fullName evidence="3">MarR family transcriptional regulator</fullName>
    </submittedName>
</protein>
<gene>
    <name evidence="3" type="ORF">GCM10023320_21680</name>
</gene>
<evidence type="ECO:0000313" key="3">
    <source>
        <dbReference type="EMBL" id="GAA5118191.1"/>
    </source>
</evidence>
<proteinExistence type="predicted"/>
<dbReference type="Proteomes" id="UP001500804">
    <property type="component" value="Unassembled WGS sequence"/>
</dbReference>
<dbReference type="SUPFAM" id="SSF46785">
    <property type="entry name" value="Winged helix' DNA-binding domain"/>
    <property type="match status" value="1"/>
</dbReference>
<evidence type="ECO:0000256" key="1">
    <source>
        <dbReference type="SAM" id="MobiDB-lite"/>
    </source>
</evidence>
<dbReference type="PANTHER" id="PTHR33164">
    <property type="entry name" value="TRANSCRIPTIONAL REGULATOR, MARR FAMILY"/>
    <property type="match status" value="1"/>
</dbReference>
<dbReference type="Gene3D" id="1.10.10.10">
    <property type="entry name" value="Winged helix-like DNA-binding domain superfamily/Winged helix DNA-binding domain"/>
    <property type="match status" value="1"/>
</dbReference>
<dbReference type="InterPro" id="IPR039422">
    <property type="entry name" value="MarR/SlyA-like"/>
</dbReference>
<dbReference type="InterPro" id="IPR036390">
    <property type="entry name" value="WH_DNA-bd_sf"/>
</dbReference>
<keyword evidence="4" id="KW-1185">Reference proteome</keyword>
<name>A0ABP9NG52_9PSEU</name>
<dbReference type="InterPro" id="IPR036388">
    <property type="entry name" value="WH-like_DNA-bd_sf"/>
</dbReference>
<dbReference type="SMART" id="SM00347">
    <property type="entry name" value="HTH_MARR"/>
    <property type="match status" value="1"/>
</dbReference>
<dbReference type="PRINTS" id="PR00598">
    <property type="entry name" value="HTHMARR"/>
</dbReference>
<reference evidence="4" key="1">
    <citation type="journal article" date="2019" name="Int. J. Syst. Evol. Microbiol.">
        <title>The Global Catalogue of Microorganisms (GCM) 10K type strain sequencing project: providing services to taxonomists for standard genome sequencing and annotation.</title>
        <authorList>
            <consortium name="The Broad Institute Genomics Platform"/>
            <consortium name="The Broad Institute Genome Sequencing Center for Infectious Disease"/>
            <person name="Wu L."/>
            <person name="Ma J."/>
        </authorList>
    </citation>
    <scope>NUCLEOTIDE SEQUENCE [LARGE SCALE GENOMIC DNA]</scope>
    <source>
        <strain evidence="4">JCM 18302</strain>
    </source>
</reference>
<feature type="domain" description="HTH marR-type" evidence="2">
    <location>
        <begin position="10"/>
        <end position="141"/>
    </location>
</feature>
<evidence type="ECO:0000313" key="4">
    <source>
        <dbReference type="Proteomes" id="UP001500804"/>
    </source>
</evidence>
<evidence type="ECO:0000259" key="2">
    <source>
        <dbReference type="PROSITE" id="PS50995"/>
    </source>
</evidence>
<dbReference type="InterPro" id="IPR000835">
    <property type="entry name" value="HTH_MarR-typ"/>
</dbReference>
<dbReference type="EMBL" id="BAABJO010000007">
    <property type="protein sequence ID" value="GAA5118191.1"/>
    <property type="molecule type" value="Genomic_DNA"/>
</dbReference>
<feature type="region of interest" description="Disordered" evidence="1">
    <location>
        <begin position="143"/>
        <end position="162"/>
    </location>
</feature>
<accession>A0ABP9NG52</accession>